<accession>A0A5E7E2Y7</accession>
<protein>
    <submittedName>
        <fullName evidence="1">Uncharacterized protein</fullName>
    </submittedName>
</protein>
<reference evidence="1 2" key="1">
    <citation type="submission" date="2019-09" db="EMBL/GenBank/DDBJ databases">
        <authorList>
            <person name="Chandra G."/>
            <person name="Truman W A."/>
        </authorList>
    </citation>
    <scope>NUCLEOTIDE SEQUENCE [LARGE SCALE GENOMIC DNA]</scope>
    <source>
        <strain evidence="1">PS691</strain>
    </source>
</reference>
<gene>
    <name evidence="1" type="ORF">PS691_04085</name>
</gene>
<sequence>MNYSDEPGAIPSAATPSLAVCGQSDDFWLFMNDKRHMPFLGPGIKIICPHRIGERR</sequence>
<dbReference type="Proteomes" id="UP000337909">
    <property type="component" value="Unassembled WGS sequence"/>
</dbReference>
<dbReference type="AlphaFoldDB" id="A0A5E7E2Y7"/>
<proteinExistence type="predicted"/>
<evidence type="ECO:0000313" key="2">
    <source>
        <dbReference type="Proteomes" id="UP000337909"/>
    </source>
</evidence>
<organism evidence="1 2">
    <name type="scientific">Pseudomonas fluorescens</name>
    <dbReference type="NCBI Taxonomy" id="294"/>
    <lineage>
        <taxon>Bacteria</taxon>
        <taxon>Pseudomonadati</taxon>
        <taxon>Pseudomonadota</taxon>
        <taxon>Gammaproteobacteria</taxon>
        <taxon>Pseudomonadales</taxon>
        <taxon>Pseudomonadaceae</taxon>
        <taxon>Pseudomonas</taxon>
    </lineage>
</organism>
<dbReference type="EMBL" id="CABVHQ010000046">
    <property type="protein sequence ID" value="VVO19644.1"/>
    <property type="molecule type" value="Genomic_DNA"/>
</dbReference>
<evidence type="ECO:0000313" key="1">
    <source>
        <dbReference type="EMBL" id="VVO19644.1"/>
    </source>
</evidence>
<name>A0A5E7E2Y7_PSEFL</name>